<feature type="binding site" evidence="17">
    <location>
        <position position="147"/>
    </location>
    <ligand>
        <name>NAD(+)</name>
        <dbReference type="ChEBI" id="CHEBI:57540"/>
    </ligand>
</feature>
<evidence type="ECO:0000259" key="19">
    <source>
        <dbReference type="Pfam" id="PF24621"/>
    </source>
</evidence>
<dbReference type="EMBL" id="FZOJ01000022">
    <property type="protein sequence ID" value="SNS81372.1"/>
    <property type="molecule type" value="Genomic_DNA"/>
</dbReference>
<keyword evidence="11 17" id="KW-0547">Nucleotide-binding</keyword>
<evidence type="ECO:0000256" key="7">
    <source>
        <dbReference type="ARBA" id="ARBA00017684"/>
    </source>
</evidence>
<dbReference type="GO" id="GO:0000166">
    <property type="term" value="F:nucleotide binding"/>
    <property type="evidence" value="ECO:0007669"/>
    <property type="project" value="UniProtKB-KW"/>
</dbReference>
<evidence type="ECO:0000256" key="2">
    <source>
        <dbReference type="ARBA" id="ARBA00001911"/>
    </source>
</evidence>
<dbReference type="GO" id="GO:0009423">
    <property type="term" value="P:chorismate biosynthetic process"/>
    <property type="evidence" value="ECO:0007669"/>
    <property type="project" value="UniProtKB-UniRule"/>
</dbReference>
<keyword evidence="9 17" id="KW-0028">Amino-acid biosynthesis</keyword>
<evidence type="ECO:0000259" key="18">
    <source>
        <dbReference type="Pfam" id="PF01761"/>
    </source>
</evidence>
<evidence type="ECO:0000256" key="11">
    <source>
        <dbReference type="ARBA" id="ARBA00022741"/>
    </source>
</evidence>
<feature type="domain" description="3-dehydroquinate synthase C-terminal" evidence="19">
    <location>
        <begin position="177"/>
        <end position="320"/>
    </location>
</feature>
<dbReference type="UniPathway" id="UPA00053">
    <property type="reaction ID" value="UER00085"/>
</dbReference>
<dbReference type="PANTHER" id="PTHR43622:SF7">
    <property type="entry name" value="3-DEHYDROQUINATE SYNTHASE, CHLOROPLASTIC"/>
    <property type="match status" value="1"/>
</dbReference>
<dbReference type="EC" id="4.2.3.4" evidence="6 17"/>
<keyword evidence="14 17" id="KW-0057">Aromatic amino acid biosynthesis</keyword>
<feature type="binding site" evidence="17">
    <location>
        <position position="138"/>
    </location>
    <ligand>
        <name>NAD(+)</name>
        <dbReference type="ChEBI" id="CHEBI:57540"/>
    </ligand>
</feature>
<dbReference type="RefSeq" id="WP_089284228.1">
    <property type="nucleotide sequence ID" value="NZ_FZOJ01000022.1"/>
</dbReference>
<comment type="subcellular location">
    <subcellularLocation>
        <location evidence="3 17">Cytoplasm</location>
    </subcellularLocation>
</comment>
<feature type="binding site" evidence="17">
    <location>
        <position position="243"/>
    </location>
    <ligand>
        <name>Zn(2+)</name>
        <dbReference type="ChEBI" id="CHEBI:29105"/>
    </ligand>
</feature>
<dbReference type="InterPro" id="IPR056179">
    <property type="entry name" value="DHQS_C"/>
</dbReference>
<evidence type="ECO:0000256" key="4">
    <source>
        <dbReference type="ARBA" id="ARBA00004661"/>
    </source>
</evidence>
<feature type="binding site" evidence="17">
    <location>
        <position position="180"/>
    </location>
    <ligand>
        <name>Zn(2+)</name>
        <dbReference type="ChEBI" id="CHEBI:29105"/>
    </ligand>
</feature>
<dbReference type="OrthoDB" id="9806583at2"/>
<comment type="function">
    <text evidence="17">Catalyzes the conversion of 3-deoxy-D-arabino-heptulosonate 7-phosphate (DAHP) to dehydroquinate (DHQ).</text>
</comment>
<proteinExistence type="inferred from homology"/>
<evidence type="ECO:0000256" key="15">
    <source>
        <dbReference type="ARBA" id="ARBA00023239"/>
    </source>
</evidence>
<evidence type="ECO:0000256" key="9">
    <source>
        <dbReference type="ARBA" id="ARBA00022605"/>
    </source>
</evidence>
<evidence type="ECO:0000256" key="13">
    <source>
        <dbReference type="ARBA" id="ARBA00023027"/>
    </source>
</evidence>
<evidence type="ECO:0000256" key="5">
    <source>
        <dbReference type="ARBA" id="ARBA00005412"/>
    </source>
</evidence>
<evidence type="ECO:0000256" key="10">
    <source>
        <dbReference type="ARBA" id="ARBA00022723"/>
    </source>
</evidence>
<feature type="binding site" evidence="17">
    <location>
        <begin position="125"/>
        <end position="126"/>
    </location>
    <ligand>
        <name>NAD(+)</name>
        <dbReference type="ChEBI" id="CHEBI:57540"/>
    </ligand>
</feature>
<dbReference type="SUPFAM" id="SSF56796">
    <property type="entry name" value="Dehydroquinate synthase-like"/>
    <property type="match status" value="1"/>
</dbReference>
<dbReference type="InterPro" id="IPR030963">
    <property type="entry name" value="DHQ_synth_fam"/>
</dbReference>
<keyword evidence="13 17" id="KW-0520">NAD</keyword>
<evidence type="ECO:0000256" key="3">
    <source>
        <dbReference type="ARBA" id="ARBA00004496"/>
    </source>
</evidence>
<sequence length="350" mass="39306">MERLFIDLNDNSYMISIDRGLLGNLQDFLGEGDRWVIVTDENVDVLYGQKLMQLLKDRKVEKIVIPSGEGSKNLQTVEYLLKTMLEYGLTRRSKVIALGGGVVGDIAGFCASIYMRGIPFIQVPTTLLAQVDSSVGGKTGVNMPQGKNIVGSFYQPQTVVIDVETLSTLSKRELISGIGEVIKYGIIYDYNFLEYINKNLSKLFALEEEVIIKVIKRCCEIKAEVVSKDEKEEGLRKILNYGHTIGHALETATHYKNYTHGEAVLIGMYYEALMAKKLGYIDESYYKQISETIRKTGISLEIYRTPLPVLIDCMMKDKKNKDGKISFILPEGKGKVTEVLLTREEIISIA</sequence>
<dbReference type="GO" id="GO:0008652">
    <property type="term" value="P:amino acid biosynthetic process"/>
    <property type="evidence" value="ECO:0007669"/>
    <property type="project" value="UniProtKB-KW"/>
</dbReference>
<comment type="cofactor">
    <cofactor evidence="17">
        <name>Co(2+)</name>
        <dbReference type="ChEBI" id="CHEBI:48828"/>
    </cofactor>
    <cofactor evidence="17">
        <name>Zn(2+)</name>
        <dbReference type="ChEBI" id="CHEBI:29105"/>
    </cofactor>
    <text evidence="17">Binds 1 divalent metal cation per subunit. Can use either Co(2+) or Zn(2+).</text>
</comment>
<dbReference type="GO" id="GO:0005737">
    <property type="term" value="C:cytoplasm"/>
    <property type="evidence" value="ECO:0007669"/>
    <property type="project" value="UniProtKB-SubCell"/>
</dbReference>
<dbReference type="NCBIfam" id="TIGR01357">
    <property type="entry name" value="aroB"/>
    <property type="match status" value="1"/>
</dbReference>
<dbReference type="Gene3D" id="3.40.50.1970">
    <property type="match status" value="1"/>
</dbReference>
<dbReference type="Gene3D" id="1.20.1090.10">
    <property type="entry name" value="Dehydroquinate synthase-like - alpha domain"/>
    <property type="match status" value="1"/>
</dbReference>
<evidence type="ECO:0000256" key="6">
    <source>
        <dbReference type="ARBA" id="ARBA00013031"/>
    </source>
</evidence>
<dbReference type="AlphaFoldDB" id="A0A239HJ78"/>
<feature type="binding site" evidence="17">
    <location>
        <begin position="67"/>
        <end position="72"/>
    </location>
    <ligand>
        <name>NAD(+)</name>
        <dbReference type="ChEBI" id="CHEBI:57540"/>
    </ligand>
</feature>
<dbReference type="GO" id="GO:0003856">
    <property type="term" value="F:3-dehydroquinate synthase activity"/>
    <property type="evidence" value="ECO:0007669"/>
    <property type="project" value="UniProtKB-UniRule"/>
</dbReference>
<dbReference type="GO" id="GO:0046872">
    <property type="term" value="F:metal ion binding"/>
    <property type="evidence" value="ECO:0007669"/>
    <property type="project" value="UniProtKB-KW"/>
</dbReference>
<keyword evidence="15 17" id="KW-0456">Lyase</keyword>
<dbReference type="PIRSF" id="PIRSF001455">
    <property type="entry name" value="DHQ_synth"/>
    <property type="match status" value="1"/>
</dbReference>
<organism evidence="20 21">
    <name type="scientific">Anaerovirgula multivorans</name>
    <dbReference type="NCBI Taxonomy" id="312168"/>
    <lineage>
        <taxon>Bacteria</taxon>
        <taxon>Bacillati</taxon>
        <taxon>Bacillota</taxon>
        <taxon>Clostridia</taxon>
        <taxon>Peptostreptococcales</taxon>
        <taxon>Natronincolaceae</taxon>
        <taxon>Anaerovirgula</taxon>
    </lineage>
</organism>
<keyword evidence="16 17" id="KW-0170">Cobalt</keyword>
<evidence type="ECO:0000256" key="1">
    <source>
        <dbReference type="ARBA" id="ARBA00001393"/>
    </source>
</evidence>
<feature type="binding site" evidence="17">
    <location>
        <begin position="101"/>
        <end position="105"/>
    </location>
    <ligand>
        <name>NAD(+)</name>
        <dbReference type="ChEBI" id="CHEBI:57540"/>
    </ligand>
</feature>
<keyword evidence="10 17" id="KW-0479">Metal-binding</keyword>
<protein>
    <recommendedName>
        <fullName evidence="7 17">3-dehydroquinate synthase</fullName>
        <shortName evidence="17">DHQS</shortName>
        <ecNumber evidence="6 17">4.2.3.4</ecNumber>
    </recommendedName>
</protein>
<dbReference type="Pfam" id="PF24621">
    <property type="entry name" value="DHQS_C"/>
    <property type="match status" value="1"/>
</dbReference>
<dbReference type="InterPro" id="IPR050071">
    <property type="entry name" value="Dehydroquinate_synthase"/>
</dbReference>
<dbReference type="FunFam" id="3.40.50.1970:FF:000001">
    <property type="entry name" value="3-dehydroquinate synthase"/>
    <property type="match status" value="1"/>
</dbReference>
<dbReference type="InterPro" id="IPR016037">
    <property type="entry name" value="DHQ_synth_AroB"/>
</dbReference>
<feature type="binding site" evidence="17">
    <location>
        <begin position="165"/>
        <end position="168"/>
    </location>
    <ligand>
        <name>NAD(+)</name>
        <dbReference type="ChEBI" id="CHEBI:57540"/>
    </ligand>
</feature>
<dbReference type="GO" id="GO:0009073">
    <property type="term" value="P:aromatic amino acid family biosynthetic process"/>
    <property type="evidence" value="ECO:0007669"/>
    <property type="project" value="UniProtKB-KW"/>
</dbReference>
<comment type="cofactor">
    <cofactor evidence="2 17">
        <name>NAD(+)</name>
        <dbReference type="ChEBI" id="CHEBI:57540"/>
    </cofactor>
</comment>
<dbReference type="PANTHER" id="PTHR43622">
    <property type="entry name" value="3-DEHYDROQUINATE SYNTHASE"/>
    <property type="match status" value="1"/>
</dbReference>
<gene>
    <name evidence="17" type="primary">aroB</name>
    <name evidence="20" type="ORF">SAMN05446037_102230</name>
</gene>
<keyword evidence="21" id="KW-1185">Reference proteome</keyword>
<reference evidence="20 21" key="1">
    <citation type="submission" date="2017-06" db="EMBL/GenBank/DDBJ databases">
        <authorList>
            <person name="Kim H.J."/>
            <person name="Triplett B.A."/>
        </authorList>
    </citation>
    <scope>NUCLEOTIDE SEQUENCE [LARGE SCALE GENOMIC DNA]</scope>
    <source>
        <strain evidence="20 21">SCA</strain>
    </source>
</reference>
<evidence type="ECO:0000313" key="21">
    <source>
        <dbReference type="Proteomes" id="UP000198304"/>
    </source>
</evidence>
<comment type="catalytic activity">
    <reaction evidence="1 17">
        <text>7-phospho-2-dehydro-3-deoxy-D-arabino-heptonate = 3-dehydroquinate + phosphate</text>
        <dbReference type="Rhea" id="RHEA:21968"/>
        <dbReference type="ChEBI" id="CHEBI:32364"/>
        <dbReference type="ChEBI" id="CHEBI:43474"/>
        <dbReference type="ChEBI" id="CHEBI:58394"/>
        <dbReference type="EC" id="4.2.3.4"/>
    </reaction>
</comment>
<feature type="domain" description="3-dehydroquinate synthase N-terminal" evidence="18">
    <location>
        <begin position="63"/>
        <end position="175"/>
    </location>
</feature>
<dbReference type="HAMAP" id="MF_00110">
    <property type="entry name" value="DHQ_synthase"/>
    <property type="match status" value="1"/>
</dbReference>
<dbReference type="InterPro" id="IPR030960">
    <property type="entry name" value="DHQS/DOIS_N"/>
</dbReference>
<dbReference type="Pfam" id="PF01761">
    <property type="entry name" value="DHQ_synthase"/>
    <property type="match status" value="1"/>
</dbReference>
<name>A0A239HJ78_9FIRM</name>
<evidence type="ECO:0000256" key="12">
    <source>
        <dbReference type="ARBA" id="ARBA00022833"/>
    </source>
</evidence>
<dbReference type="Proteomes" id="UP000198304">
    <property type="component" value="Unassembled WGS sequence"/>
</dbReference>
<accession>A0A239HJ78</accession>
<comment type="pathway">
    <text evidence="4 17">Metabolic intermediate biosynthesis; chorismate biosynthesis; chorismate from D-erythrose 4-phosphate and phosphoenolpyruvate: step 2/7.</text>
</comment>
<evidence type="ECO:0000256" key="8">
    <source>
        <dbReference type="ARBA" id="ARBA00022490"/>
    </source>
</evidence>
<dbReference type="CDD" id="cd08195">
    <property type="entry name" value="DHQS"/>
    <property type="match status" value="1"/>
</dbReference>
<evidence type="ECO:0000256" key="17">
    <source>
        <dbReference type="HAMAP-Rule" id="MF_00110"/>
    </source>
</evidence>
<feature type="binding site" evidence="17">
    <location>
        <position position="260"/>
    </location>
    <ligand>
        <name>Zn(2+)</name>
        <dbReference type="ChEBI" id="CHEBI:29105"/>
    </ligand>
</feature>
<comment type="similarity">
    <text evidence="5 17">Belongs to the sugar phosphate cyclases superfamily. Dehydroquinate synthase family.</text>
</comment>
<keyword evidence="12 17" id="KW-0862">Zinc</keyword>
<keyword evidence="8 17" id="KW-0963">Cytoplasm</keyword>
<evidence type="ECO:0000256" key="16">
    <source>
        <dbReference type="ARBA" id="ARBA00023285"/>
    </source>
</evidence>
<evidence type="ECO:0000256" key="14">
    <source>
        <dbReference type="ARBA" id="ARBA00023141"/>
    </source>
</evidence>
<evidence type="ECO:0000313" key="20">
    <source>
        <dbReference type="EMBL" id="SNS81372.1"/>
    </source>
</evidence>